<keyword evidence="2" id="KW-0964">Secreted</keyword>
<feature type="domain" description="VWFA" evidence="6">
    <location>
        <begin position="262"/>
        <end position="431"/>
    </location>
</feature>
<name>A0A8D0C2C8_SALMN</name>
<reference evidence="7" key="1">
    <citation type="submission" date="2025-08" db="UniProtKB">
        <authorList>
            <consortium name="Ensembl"/>
        </authorList>
    </citation>
    <scope>IDENTIFICATION</scope>
</reference>
<protein>
    <recommendedName>
        <fullName evidence="6">VWFA domain-containing protein</fullName>
    </recommendedName>
</protein>
<evidence type="ECO:0000313" key="8">
    <source>
        <dbReference type="Proteomes" id="UP000694421"/>
    </source>
</evidence>
<evidence type="ECO:0000313" key="7">
    <source>
        <dbReference type="Ensembl" id="ENSSMRP00000013171.1"/>
    </source>
</evidence>
<reference evidence="7" key="2">
    <citation type="submission" date="2025-09" db="UniProtKB">
        <authorList>
            <consortium name="Ensembl"/>
        </authorList>
    </citation>
    <scope>IDENTIFICATION</scope>
</reference>
<keyword evidence="4" id="KW-0677">Repeat</keyword>
<dbReference type="Ensembl" id="ENSSMRT00000015339.1">
    <property type="protein sequence ID" value="ENSSMRP00000013171.1"/>
    <property type="gene ID" value="ENSSMRG00000010261.1"/>
</dbReference>
<dbReference type="Pfam" id="PF00092">
    <property type="entry name" value="VWA"/>
    <property type="match status" value="2"/>
</dbReference>
<evidence type="ECO:0000259" key="6">
    <source>
        <dbReference type="PROSITE" id="PS50234"/>
    </source>
</evidence>
<dbReference type="CDD" id="cd01472">
    <property type="entry name" value="vWA_collagen"/>
    <property type="match status" value="2"/>
</dbReference>
<dbReference type="InterPro" id="IPR050525">
    <property type="entry name" value="ECM_Assembly_Org"/>
</dbReference>
<dbReference type="AlphaFoldDB" id="A0A8D0C2C8"/>
<evidence type="ECO:0000256" key="3">
    <source>
        <dbReference type="ARBA" id="ARBA00022729"/>
    </source>
</evidence>
<keyword evidence="8" id="KW-1185">Reference proteome</keyword>
<dbReference type="SMART" id="SM00327">
    <property type="entry name" value="VWA"/>
    <property type="match status" value="2"/>
</dbReference>
<organism evidence="7 8">
    <name type="scientific">Salvator merianae</name>
    <name type="common">Argentine black and white tegu</name>
    <name type="synonym">Tupinambis merianae</name>
    <dbReference type="NCBI Taxonomy" id="96440"/>
    <lineage>
        <taxon>Eukaryota</taxon>
        <taxon>Metazoa</taxon>
        <taxon>Chordata</taxon>
        <taxon>Craniata</taxon>
        <taxon>Vertebrata</taxon>
        <taxon>Euteleostomi</taxon>
        <taxon>Lepidosauria</taxon>
        <taxon>Squamata</taxon>
        <taxon>Bifurcata</taxon>
        <taxon>Unidentata</taxon>
        <taxon>Episquamata</taxon>
        <taxon>Laterata</taxon>
        <taxon>Teiioidea</taxon>
        <taxon>Teiidae</taxon>
        <taxon>Salvator</taxon>
    </lineage>
</organism>
<dbReference type="SUPFAM" id="SSF53300">
    <property type="entry name" value="vWA-like"/>
    <property type="match status" value="2"/>
</dbReference>
<sequence length="450" mass="50306">FFFYFSLRRHVVLFFSSKCSTDMSNLSILIGCVDTEKADIYFLVDSSTSVHQDYGTMKTFLQEVIKLFTVGPENVRFGLMQYSNRTKVEFRLDQHERSGTLEKAINNLKQLFGNTDTGKAISAMEPLFKEAKKQRKNKVPCYLIVVTDGRAQDDVKVPAENLRNAGIIIYAIGVKDADKNQLLEIAGQESRMYSVQQFEALKEIKNMLVRDICVDKGKVTILGCLVQCEQSGLAEVVASLLCTRVQKRDIQKSAICENKKADVMFLVDSSAGMGLKDYAKTKEFMKALVSKTDIGPDTWRVGVLQFSDTLKEEFPLDKYSTKYDIIEAIDQMSFINKATLTGKALQFVSNYFKPEKGARSSVNRMLILVTDGGAQDEIRTPAKALREAGIIIYSVGVVNPDITQLQEISGKSDKVFLEQITDDYQSFGKSLSISACSLTAPHIPLISSDY</sequence>
<dbReference type="PANTHER" id="PTHR24020:SF86">
    <property type="entry name" value="COLLAGEN, TYPE VI, ALPHA 4"/>
    <property type="match status" value="1"/>
</dbReference>
<dbReference type="PRINTS" id="PR00453">
    <property type="entry name" value="VWFADOMAIN"/>
</dbReference>
<feature type="domain" description="VWFA" evidence="6">
    <location>
        <begin position="39"/>
        <end position="208"/>
    </location>
</feature>
<proteinExistence type="predicted"/>
<dbReference type="PROSITE" id="PS50234">
    <property type="entry name" value="VWFA"/>
    <property type="match status" value="2"/>
</dbReference>
<evidence type="ECO:0000256" key="2">
    <source>
        <dbReference type="ARBA" id="ARBA00022525"/>
    </source>
</evidence>
<dbReference type="PANTHER" id="PTHR24020">
    <property type="entry name" value="COLLAGEN ALPHA"/>
    <property type="match status" value="1"/>
</dbReference>
<dbReference type="GeneTree" id="ENSGT00940000155619"/>
<evidence type="ECO:0000256" key="5">
    <source>
        <dbReference type="ARBA" id="ARBA00023180"/>
    </source>
</evidence>
<dbReference type="FunFam" id="3.40.50.410:FF:000004">
    <property type="entry name" value="collagen alpha-6(VI) chain"/>
    <property type="match status" value="2"/>
</dbReference>
<dbReference type="Gene3D" id="3.40.50.410">
    <property type="entry name" value="von Willebrand factor, type A domain"/>
    <property type="match status" value="2"/>
</dbReference>
<dbReference type="InterPro" id="IPR002035">
    <property type="entry name" value="VWF_A"/>
</dbReference>
<comment type="subcellular location">
    <subcellularLocation>
        <location evidence="1">Secreted</location>
    </subcellularLocation>
</comment>
<evidence type="ECO:0000256" key="4">
    <source>
        <dbReference type="ARBA" id="ARBA00022737"/>
    </source>
</evidence>
<dbReference type="OMA" id="CAKEICI"/>
<dbReference type="GO" id="GO:0005576">
    <property type="term" value="C:extracellular region"/>
    <property type="evidence" value="ECO:0007669"/>
    <property type="project" value="UniProtKB-SubCell"/>
</dbReference>
<dbReference type="Proteomes" id="UP000694421">
    <property type="component" value="Unplaced"/>
</dbReference>
<dbReference type="InterPro" id="IPR036465">
    <property type="entry name" value="vWFA_dom_sf"/>
</dbReference>
<evidence type="ECO:0000256" key="1">
    <source>
        <dbReference type="ARBA" id="ARBA00004613"/>
    </source>
</evidence>
<keyword evidence="3" id="KW-0732">Signal</keyword>
<keyword evidence="5" id="KW-0325">Glycoprotein</keyword>
<accession>A0A8D0C2C8</accession>